<dbReference type="OrthoDB" id="9133512at2"/>
<dbReference type="AlphaFoldDB" id="A0A6N6W0X5"/>
<feature type="region of interest" description="Disordered" evidence="1">
    <location>
        <begin position="36"/>
        <end position="64"/>
    </location>
</feature>
<evidence type="ECO:0000313" key="3">
    <source>
        <dbReference type="Proteomes" id="UP000463700"/>
    </source>
</evidence>
<sequence>MGSIAIPNIAESPKRESDGFVRLGVDVVFHLDVLKPPSPKGNVSDGAPGANAKKQMSLELDDWS</sequence>
<evidence type="ECO:0000313" key="2">
    <source>
        <dbReference type="EMBL" id="KAE8753454.1"/>
    </source>
</evidence>
<dbReference type="EMBL" id="VOSW01000219">
    <property type="protein sequence ID" value="KAE8753454.1"/>
    <property type="molecule type" value="Genomic_DNA"/>
</dbReference>
<gene>
    <name evidence="2" type="ORF">FSO04_45125</name>
</gene>
<evidence type="ECO:0000256" key="1">
    <source>
        <dbReference type="SAM" id="MobiDB-lite"/>
    </source>
</evidence>
<dbReference type="RefSeq" id="WP_154567878.1">
    <property type="nucleotide sequence ID" value="NZ_VOSW01000219.1"/>
</dbReference>
<accession>A0A6N6W0X5</accession>
<organism evidence="2 3">
    <name type="scientific">Paraburkholderia madseniana</name>
    <dbReference type="NCBI Taxonomy" id="2599607"/>
    <lineage>
        <taxon>Bacteria</taxon>
        <taxon>Pseudomonadati</taxon>
        <taxon>Pseudomonadota</taxon>
        <taxon>Betaproteobacteria</taxon>
        <taxon>Burkholderiales</taxon>
        <taxon>Burkholderiaceae</taxon>
        <taxon>Paraburkholderia</taxon>
    </lineage>
</organism>
<reference evidence="2 3" key="1">
    <citation type="journal article" date="2020" name="Int. J. Syst. Evol. Microbiol.">
        <title>Paraburkholderia madseniana sp. nov., a phenolic acid-degrading bacterium isolated from acidic forest soil.</title>
        <authorList>
            <person name="Wilhelm R.C."/>
            <person name="Murphy S.J.L."/>
            <person name="Feriancek N.M."/>
            <person name="Karasz D.C."/>
            <person name="DeRito C.M."/>
            <person name="Newman J.D."/>
            <person name="Buckley D.H."/>
        </authorList>
    </citation>
    <scope>NUCLEOTIDE SEQUENCE [LARGE SCALE GENOMIC DNA]</scope>
    <source>
        <strain evidence="2 3">RP11</strain>
    </source>
</reference>
<name>A0A6N6W0X5_9BURK</name>
<proteinExistence type="predicted"/>
<comment type="caution">
    <text evidence="2">The sequence shown here is derived from an EMBL/GenBank/DDBJ whole genome shotgun (WGS) entry which is preliminary data.</text>
</comment>
<protein>
    <submittedName>
        <fullName evidence="2">Uncharacterized protein</fullName>
    </submittedName>
</protein>
<dbReference type="Proteomes" id="UP000463700">
    <property type="component" value="Unassembled WGS sequence"/>
</dbReference>